<dbReference type="InterPro" id="IPR055357">
    <property type="entry name" value="LRR_At1g61320_AtMIF1"/>
</dbReference>
<dbReference type="PANTHER" id="PTHR34223:SF44">
    <property type="entry name" value="OS01G0789000 PROTEIN"/>
    <property type="match status" value="1"/>
</dbReference>
<dbReference type="AlphaFoldDB" id="A0A5J9VH60"/>
<organism evidence="3 4">
    <name type="scientific">Eragrostis curvula</name>
    <name type="common">weeping love grass</name>
    <dbReference type="NCBI Taxonomy" id="38414"/>
    <lineage>
        <taxon>Eukaryota</taxon>
        <taxon>Viridiplantae</taxon>
        <taxon>Streptophyta</taxon>
        <taxon>Embryophyta</taxon>
        <taxon>Tracheophyta</taxon>
        <taxon>Spermatophyta</taxon>
        <taxon>Magnoliopsida</taxon>
        <taxon>Liliopsida</taxon>
        <taxon>Poales</taxon>
        <taxon>Poaceae</taxon>
        <taxon>PACMAD clade</taxon>
        <taxon>Chloridoideae</taxon>
        <taxon>Eragrostideae</taxon>
        <taxon>Eragrostidinae</taxon>
        <taxon>Eragrostis</taxon>
    </lineage>
</organism>
<feature type="transmembrane region" description="Helical" evidence="1">
    <location>
        <begin position="469"/>
        <end position="491"/>
    </location>
</feature>
<evidence type="ECO:0000256" key="1">
    <source>
        <dbReference type="SAM" id="Phobius"/>
    </source>
</evidence>
<dbReference type="OrthoDB" id="633625at2759"/>
<keyword evidence="1" id="KW-0812">Transmembrane</keyword>
<name>A0A5J9VH60_9POAL</name>
<dbReference type="Gene3D" id="3.80.10.10">
    <property type="entry name" value="Ribonuclease Inhibitor"/>
    <property type="match status" value="1"/>
</dbReference>
<keyword evidence="1" id="KW-0472">Membrane</keyword>
<evidence type="ECO:0000313" key="3">
    <source>
        <dbReference type="EMBL" id="TVU34847.1"/>
    </source>
</evidence>
<proteinExistence type="predicted"/>
<keyword evidence="4" id="KW-1185">Reference proteome</keyword>
<reference evidence="3 4" key="1">
    <citation type="journal article" date="2019" name="Sci. Rep.">
        <title>A high-quality genome of Eragrostis curvula grass provides insights into Poaceae evolution and supports new strategies to enhance forage quality.</title>
        <authorList>
            <person name="Carballo J."/>
            <person name="Santos B.A.C.M."/>
            <person name="Zappacosta D."/>
            <person name="Garbus I."/>
            <person name="Selva J.P."/>
            <person name="Gallo C.A."/>
            <person name="Diaz A."/>
            <person name="Albertini E."/>
            <person name="Caccamo M."/>
            <person name="Echenique V."/>
        </authorList>
    </citation>
    <scope>NUCLEOTIDE SEQUENCE [LARGE SCALE GENOMIC DNA]</scope>
    <source>
        <strain evidence="4">cv. Victoria</strain>
        <tissue evidence="3">Leaf</tissue>
    </source>
</reference>
<comment type="caution">
    <text evidence="3">The sequence shown here is derived from an EMBL/GenBank/DDBJ whole genome shotgun (WGS) entry which is preliminary data.</text>
</comment>
<dbReference type="Proteomes" id="UP000324897">
    <property type="component" value="Unassembled WGS sequence"/>
</dbReference>
<sequence>MVFRIRTTAGSVTYSHLTCLRPSPSLAKTGQFVRVEIHDMSDMASKEVIRLYYEEYKHWKHEKFTRFVNNLLLLRDRVDLHTFQLRCESEYWRLLNCNDLRTWIGYAVKQNVKVLDVKLYQYDKSVLPSCIFTSRSLQDLKLDMGKAPHKDYEHEGLVLPDIIKLPSLRRLTLRDVEVYTSALEDIIARSPELEDLHLIKCAQHLDLIDSKVLKRLTVDGFIGRDEGLTIAAPSLIHFECKGWPLEAISWQERPSLESAHIDTCGRTFDGQSDFTGIFLNAKRLTLFGSDIKVMLEKELPTCSVFYNLTTLKIGNWCLMDFNVVLHFLQLSPRLEKLVLKHRKGTTKGAETDSTPIPEMTFQCPLLETVTIQCSKDDDGIKKIVNAMVANGVSSEKIHVEFYEDIKWSNIAERNRVRQEEGKERSILEKILKKRQEWVDDMIDSDNDDDEMGETLGYDSVPAATPRAQLGVLLFLTCLLPLCTVCALYSGIFSSTMFGESLVLLTPLNLAY</sequence>
<dbReference type="EMBL" id="RWGY01000009">
    <property type="protein sequence ID" value="TVU34847.1"/>
    <property type="molecule type" value="Genomic_DNA"/>
</dbReference>
<dbReference type="PANTHER" id="PTHR34223">
    <property type="entry name" value="OS11G0201299 PROTEIN"/>
    <property type="match status" value="1"/>
</dbReference>
<dbReference type="Pfam" id="PF23622">
    <property type="entry name" value="LRR_At1g61320_AtMIF1"/>
    <property type="match status" value="1"/>
</dbReference>
<protein>
    <recommendedName>
        <fullName evidence="2">At1g61320/AtMIF1 LRR domain-containing protein</fullName>
    </recommendedName>
</protein>
<gene>
    <name evidence="3" type="ORF">EJB05_16701</name>
</gene>
<dbReference type="Gramene" id="TVU34847">
    <property type="protein sequence ID" value="TVU34847"/>
    <property type="gene ID" value="EJB05_16701"/>
</dbReference>
<dbReference type="InterPro" id="IPR053197">
    <property type="entry name" value="F-box_SCFL_complex_component"/>
</dbReference>
<feature type="domain" description="At1g61320/AtMIF1 LRR" evidence="2">
    <location>
        <begin position="78"/>
        <end position="348"/>
    </location>
</feature>
<keyword evidence="1" id="KW-1133">Transmembrane helix</keyword>
<evidence type="ECO:0000313" key="4">
    <source>
        <dbReference type="Proteomes" id="UP000324897"/>
    </source>
</evidence>
<accession>A0A5J9VH60</accession>
<dbReference type="SUPFAM" id="SSF52047">
    <property type="entry name" value="RNI-like"/>
    <property type="match status" value="1"/>
</dbReference>
<dbReference type="InterPro" id="IPR032675">
    <property type="entry name" value="LRR_dom_sf"/>
</dbReference>
<feature type="non-terminal residue" evidence="3">
    <location>
        <position position="1"/>
    </location>
</feature>
<evidence type="ECO:0000259" key="2">
    <source>
        <dbReference type="Pfam" id="PF23622"/>
    </source>
</evidence>